<reference evidence="2 3" key="1">
    <citation type="submission" date="2014-02" db="EMBL/GenBank/DDBJ databases">
        <title>Draft genome sequence of Lysinibacillus odysseyi NBRC 100172.</title>
        <authorList>
            <person name="Zhang F."/>
            <person name="Wang G."/>
            <person name="Zhang L."/>
        </authorList>
    </citation>
    <scope>NUCLEOTIDE SEQUENCE [LARGE SCALE GENOMIC DNA]</scope>
    <source>
        <strain evidence="2 3">NBRC 100172</strain>
    </source>
</reference>
<evidence type="ECO:0000256" key="1">
    <source>
        <dbReference type="SAM" id="Phobius"/>
    </source>
</evidence>
<dbReference type="OrthoDB" id="2990745at2"/>
<comment type="caution">
    <text evidence="2">The sequence shown here is derived from an EMBL/GenBank/DDBJ whole genome shotgun (WGS) entry which is preliminary data.</text>
</comment>
<organism evidence="2 3">
    <name type="scientific">Lysinibacillus odysseyi 34hs-1 = NBRC 100172</name>
    <dbReference type="NCBI Taxonomy" id="1220589"/>
    <lineage>
        <taxon>Bacteria</taxon>
        <taxon>Bacillati</taxon>
        <taxon>Bacillota</taxon>
        <taxon>Bacilli</taxon>
        <taxon>Bacillales</taxon>
        <taxon>Bacillaceae</taxon>
        <taxon>Lysinibacillus</taxon>
    </lineage>
</organism>
<keyword evidence="1" id="KW-1133">Transmembrane helix</keyword>
<name>A0A0A3IAH5_9BACI</name>
<gene>
    <name evidence="2" type="ORF">CD32_20555</name>
</gene>
<evidence type="ECO:0000313" key="3">
    <source>
        <dbReference type="Proteomes" id="UP000030437"/>
    </source>
</evidence>
<dbReference type="Proteomes" id="UP000030437">
    <property type="component" value="Unassembled WGS sequence"/>
</dbReference>
<keyword evidence="1" id="KW-0812">Transmembrane</keyword>
<dbReference type="AlphaFoldDB" id="A0A0A3IAH5"/>
<keyword evidence="1" id="KW-0472">Membrane</keyword>
<accession>A0A0A3IAH5</accession>
<evidence type="ECO:0000313" key="2">
    <source>
        <dbReference type="EMBL" id="KGR81734.1"/>
    </source>
</evidence>
<protein>
    <submittedName>
        <fullName evidence="2">Uncharacterized protein</fullName>
    </submittedName>
</protein>
<dbReference type="RefSeq" id="WP_036158511.1">
    <property type="nucleotide sequence ID" value="NZ_AVCX01000001.1"/>
</dbReference>
<proteinExistence type="predicted"/>
<keyword evidence="3" id="KW-1185">Reference proteome</keyword>
<dbReference type="EMBL" id="JPVP01000060">
    <property type="protein sequence ID" value="KGR81734.1"/>
    <property type="molecule type" value="Genomic_DNA"/>
</dbReference>
<feature type="transmembrane region" description="Helical" evidence="1">
    <location>
        <begin position="36"/>
        <end position="54"/>
    </location>
</feature>
<sequence>MNKFKQEQREVFGELKLTEERKKEVLQAVEKKRNSWVPAGVVAVLSVLCLFFIMNGFRSDEGYSQAGAIAAYKQFLQEEQSNMQVDIRHVELPFERKNDAIIVSVYDQGDSEVYYFQYMTFKDKKWSFGLSGVIGQKPSKTELGYSSWTYYDYHEKNGDVIFAGVLKDDADKMVVGEKEVKTFTIDWEKIWIALAPSSGTPVYTVKDGVKKRTEQYRRTGFTSEPPIISDLVGDNYAISYKKDTMHVYGEEYTQFDIVIDPDYYATTPLNTTDVVLIEGKEGREVVRILATYDMGSHGVSVKKEESSIIINDIGILEPDGWAKAKDQPDYKNNSIIDYGEMKEGEIFVHPDNWLSDGTQGYIPKNQVIGKVLGYSMTDIETTWSPEELSLYDKVKQKGFVAAANADPKEIARIQLYALLIKDYKTAHTLTSGISYEQMEKYFKETKNRNLDHFIRYYAFMLEKAEFNKTREKLIVKNPYKEEIFEWDMVRDEGWKVKFTTAVY</sequence>